<evidence type="ECO:0000313" key="2">
    <source>
        <dbReference type="Proteomes" id="UP000606786"/>
    </source>
</evidence>
<name>A0A811UM96_CERCA</name>
<proteinExistence type="predicted"/>
<evidence type="ECO:0000313" key="1">
    <source>
        <dbReference type="EMBL" id="CAD6999904.1"/>
    </source>
</evidence>
<gene>
    <name evidence="1" type="ORF">CCAP1982_LOCUS8414</name>
</gene>
<keyword evidence="2" id="KW-1185">Reference proteome</keyword>
<sequence>MFRSHGEVLACPELYDLTRNWRNPIKKVYTRCEVYYVKDQNCKPEKEQGRPVVPDLVKDLRGRNVLTSLHLTSWGLNY</sequence>
<reference evidence="1" key="1">
    <citation type="submission" date="2020-11" db="EMBL/GenBank/DDBJ databases">
        <authorList>
            <person name="Whitehead M."/>
        </authorList>
    </citation>
    <scope>NUCLEOTIDE SEQUENCE</scope>
    <source>
        <strain evidence="1">EGII</strain>
    </source>
</reference>
<dbReference type="Proteomes" id="UP000606786">
    <property type="component" value="Unassembled WGS sequence"/>
</dbReference>
<dbReference type="EMBL" id="CAJHJT010000012">
    <property type="protein sequence ID" value="CAD6999904.1"/>
    <property type="molecule type" value="Genomic_DNA"/>
</dbReference>
<comment type="caution">
    <text evidence="1">The sequence shown here is derived from an EMBL/GenBank/DDBJ whole genome shotgun (WGS) entry which is preliminary data.</text>
</comment>
<accession>A0A811UM96</accession>
<organism evidence="1 2">
    <name type="scientific">Ceratitis capitata</name>
    <name type="common">Mediterranean fruit fly</name>
    <name type="synonym">Tephritis capitata</name>
    <dbReference type="NCBI Taxonomy" id="7213"/>
    <lineage>
        <taxon>Eukaryota</taxon>
        <taxon>Metazoa</taxon>
        <taxon>Ecdysozoa</taxon>
        <taxon>Arthropoda</taxon>
        <taxon>Hexapoda</taxon>
        <taxon>Insecta</taxon>
        <taxon>Pterygota</taxon>
        <taxon>Neoptera</taxon>
        <taxon>Endopterygota</taxon>
        <taxon>Diptera</taxon>
        <taxon>Brachycera</taxon>
        <taxon>Muscomorpha</taxon>
        <taxon>Tephritoidea</taxon>
        <taxon>Tephritidae</taxon>
        <taxon>Ceratitis</taxon>
        <taxon>Ceratitis</taxon>
    </lineage>
</organism>
<protein>
    <submittedName>
        <fullName evidence="1">(Mediterranean fruit fly) hypothetical protein</fullName>
    </submittedName>
</protein>
<dbReference type="AlphaFoldDB" id="A0A811UM96"/>